<reference evidence="1" key="2">
    <citation type="submission" date="2023-03" db="EMBL/GenBank/DDBJ databases">
        <authorList>
            <person name="Inwood S.N."/>
            <person name="Skelly J.G."/>
            <person name="Guhlin J."/>
            <person name="Harrop T.W.R."/>
            <person name="Goldson S.G."/>
            <person name="Dearden P.K."/>
        </authorList>
    </citation>
    <scope>NUCLEOTIDE SEQUENCE</scope>
    <source>
        <strain evidence="1">Irish</strain>
        <tissue evidence="1">Whole body</tissue>
    </source>
</reference>
<evidence type="ECO:0000313" key="1">
    <source>
        <dbReference type="EMBL" id="KAK0170456.1"/>
    </source>
</evidence>
<sequence length="99" mass="11811">MHSYRGGKLIFTLFWNSFDRSILAEIGEQEARLSQVDPVNNNSTSAYNTWNNYKHRPRCYRLRIIGRSGKKFPQVDPKRITFRINQFRYGWGTQLDERP</sequence>
<organism evidence="1 2">
    <name type="scientific">Microctonus aethiopoides</name>
    <dbReference type="NCBI Taxonomy" id="144406"/>
    <lineage>
        <taxon>Eukaryota</taxon>
        <taxon>Metazoa</taxon>
        <taxon>Ecdysozoa</taxon>
        <taxon>Arthropoda</taxon>
        <taxon>Hexapoda</taxon>
        <taxon>Insecta</taxon>
        <taxon>Pterygota</taxon>
        <taxon>Neoptera</taxon>
        <taxon>Endopterygota</taxon>
        <taxon>Hymenoptera</taxon>
        <taxon>Apocrita</taxon>
        <taxon>Ichneumonoidea</taxon>
        <taxon>Braconidae</taxon>
        <taxon>Euphorinae</taxon>
        <taxon>Microctonus</taxon>
    </lineage>
</organism>
<proteinExistence type="predicted"/>
<comment type="caution">
    <text evidence="1">The sequence shown here is derived from an EMBL/GenBank/DDBJ whole genome shotgun (WGS) entry which is preliminary data.</text>
</comment>
<keyword evidence="2" id="KW-1185">Reference proteome</keyword>
<dbReference type="Proteomes" id="UP001168990">
    <property type="component" value="Unassembled WGS sequence"/>
</dbReference>
<name>A0AA39KR33_9HYME</name>
<gene>
    <name evidence="1" type="ORF">PV328_011018</name>
</gene>
<reference evidence="1" key="1">
    <citation type="journal article" date="2023" name="bioRxiv">
        <title>Scaffold-level genome assemblies of two parasitoid biocontrol wasps reveal the parthenogenesis mechanism and an associated novel virus.</title>
        <authorList>
            <person name="Inwood S."/>
            <person name="Skelly J."/>
            <person name="Guhlin J."/>
            <person name="Harrop T."/>
            <person name="Goldson S."/>
            <person name="Dearden P."/>
        </authorList>
    </citation>
    <scope>NUCLEOTIDE SEQUENCE</scope>
    <source>
        <strain evidence="1">Irish</strain>
        <tissue evidence="1">Whole body</tissue>
    </source>
</reference>
<accession>A0AA39KR33</accession>
<dbReference type="AlphaFoldDB" id="A0AA39KR33"/>
<dbReference type="EMBL" id="JAQQBS010000004">
    <property type="protein sequence ID" value="KAK0170456.1"/>
    <property type="molecule type" value="Genomic_DNA"/>
</dbReference>
<evidence type="ECO:0000313" key="2">
    <source>
        <dbReference type="Proteomes" id="UP001168990"/>
    </source>
</evidence>
<protein>
    <submittedName>
        <fullName evidence="1">Uncharacterized protein</fullName>
    </submittedName>
</protein>